<dbReference type="Pfam" id="PF00581">
    <property type="entry name" value="Rhodanese"/>
    <property type="match status" value="1"/>
</dbReference>
<dbReference type="PANTHER" id="PTHR43031:SF17">
    <property type="entry name" value="SULFURTRANSFERASE YTWF-RELATED"/>
    <property type="match status" value="1"/>
</dbReference>
<feature type="domain" description="Rhodanese" evidence="1">
    <location>
        <begin position="18"/>
        <end position="106"/>
    </location>
</feature>
<evidence type="ECO:0000259" key="1">
    <source>
        <dbReference type="PROSITE" id="PS50206"/>
    </source>
</evidence>
<comment type="caution">
    <text evidence="2">The sequence shown here is derived from an EMBL/GenBank/DDBJ whole genome shotgun (WGS) entry which is preliminary data.</text>
</comment>
<gene>
    <name evidence="2" type="ORF">HMPREF9371_1075</name>
</gene>
<name>G4CHI6_9NEIS</name>
<dbReference type="Gene3D" id="3.40.250.10">
    <property type="entry name" value="Rhodanese-like domain"/>
    <property type="match status" value="1"/>
</dbReference>
<dbReference type="SUPFAM" id="SSF52821">
    <property type="entry name" value="Rhodanese/Cell cycle control phosphatase"/>
    <property type="match status" value="1"/>
</dbReference>
<sequence>MSAIQPLSVHTLQQWQQEQRRFILLDVREDDEVAFCRLPGSLHLPMHLVPLRHNELPDDQAIVVYCHHGIRSLQVARFLEHAGFDELYNLSGGIDAWSQLIDPELPRY</sequence>
<accession>G4CHI6</accession>
<dbReference type="RefSeq" id="WP_009118768.1">
    <property type="nucleotide sequence ID" value="NZ_JH164926.1"/>
</dbReference>
<dbReference type="Proteomes" id="UP000003019">
    <property type="component" value="Unassembled WGS sequence"/>
</dbReference>
<dbReference type="InterPro" id="IPR001763">
    <property type="entry name" value="Rhodanese-like_dom"/>
</dbReference>
<keyword evidence="3" id="KW-1185">Reference proteome</keyword>
<evidence type="ECO:0000313" key="2">
    <source>
        <dbReference type="EMBL" id="EGY52716.1"/>
    </source>
</evidence>
<dbReference type="InterPro" id="IPR050229">
    <property type="entry name" value="GlpE_sulfurtransferase"/>
</dbReference>
<organism evidence="2 3">
    <name type="scientific">Neisseria shayeganii 871</name>
    <dbReference type="NCBI Taxonomy" id="1032488"/>
    <lineage>
        <taxon>Bacteria</taxon>
        <taxon>Pseudomonadati</taxon>
        <taxon>Pseudomonadota</taxon>
        <taxon>Betaproteobacteria</taxon>
        <taxon>Neisseriales</taxon>
        <taxon>Neisseriaceae</taxon>
        <taxon>Neisseria</taxon>
    </lineage>
</organism>
<proteinExistence type="predicted"/>
<dbReference type="EMBL" id="AGAY01000041">
    <property type="protein sequence ID" value="EGY52716.1"/>
    <property type="molecule type" value="Genomic_DNA"/>
</dbReference>
<protein>
    <submittedName>
        <fullName evidence="2">Rhodanese domain protein</fullName>
    </submittedName>
</protein>
<dbReference type="OrthoDB" id="9811849at2"/>
<reference evidence="2 3" key="1">
    <citation type="submission" date="2011-05" db="EMBL/GenBank/DDBJ databases">
        <authorList>
            <person name="Muzny D."/>
            <person name="Qin X."/>
            <person name="Deng J."/>
            <person name="Jiang H."/>
            <person name="Liu Y."/>
            <person name="Qu J."/>
            <person name="Song X.-Z."/>
            <person name="Zhang L."/>
            <person name="Thornton R."/>
            <person name="Coyle M."/>
            <person name="Francisco L."/>
            <person name="Jackson L."/>
            <person name="Javaid M."/>
            <person name="Korchina V."/>
            <person name="Kovar C."/>
            <person name="Mata R."/>
            <person name="Mathew T."/>
            <person name="Ngo R."/>
            <person name="Nguyen L."/>
            <person name="Nguyen N."/>
            <person name="Okwuonu G."/>
            <person name="Ongeri F."/>
            <person name="Pham C."/>
            <person name="Simmons D."/>
            <person name="Wilczek-Boney K."/>
            <person name="Hale W."/>
            <person name="Jakkamsetti A."/>
            <person name="Pham P."/>
            <person name="Ruth R."/>
            <person name="San Lucas F."/>
            <person name="Warren J."/>
            <person name="Zhang J."/>
            <person name="Zhao Z."/>
            <person name="Zhou C."/>
            <person name="Zhu D."/>
            <person name="Lee S."/>
            <person name="Bess C."/>
            <person name="Blankenburg K."/>
            <person name="Forbes L."/>
            <person name="Fu Q."/>
            <person name="Gubbala S."/>
            <person name="Hirani K."/>
            <person name="Jayaseelan J.C."/>
            <person name="Lara F."/>
            <person name="Munidasa M."/>
            <person name="Palculict T."/>
            <person name="Patil S."/>
            <person name="Pu L.-L."/>
            <person name="Saada N."/>
            <person name="Tang L."/>
            <person name="Weissenberger G."/>
            <person name="Zhu Y."/>
            <person name="Hemphill L."/>
            <person name="Shang Y."/>
            <person name="Youmans B."/>
            <person name="Ayvaz T."/>
            <person name="Ross M."/>
            <person name="Santibanez J."/>
            <person name="Aqrawi P."/>
            <person name="Gross S."/>
            <person name="Joshi V."/>
            <person name="Fowler G."/>
            <person name="Nazareth L."/>
            <person name="Reid J."/>
            <person name="Worley K."/>
            <person name="Petrosino J."/>
            <person name="Highlander S."/>
            <person name="Gibbs R."/>
        </authorList>
    </citation>
    <scope>NUCLEOTIDE SEQUENCE [LARGE SCALE GENOMIC DNA]</scope>
    <source>
        <strain evidence="2 3">871</strain>
    </source>
</reference>
<dbReference type="PANTHER" id="PTHR43031">
    <property type="entry name" value="FAD-DEPENDENT OXIDOREDUCTASE"/>
    <property type="match status" value="1"/>
</dbReference>
<dbReference type="HOGENOM" id="CLU_089574_13_3_4"/>
<dbReference type="AlphaFoldDB" id="G4CHI6"/>
<dbReference type="PATRIC" id="fig|1032488.3.peg.1010"/>
<evidence type="ECO:0000313" key="3">
    <source>
        <dbReference type="Proteomes" id="UP000003019"/>
    </source>
</evidence>
<dbReference type="SMART" id="SM00450">
    <property type="entry name" value="RHOD"/>
    <property type="match status" value="1"/>
</dbReference>
<dbReference type="InterPro" id="IPR036873">
    <property type="entry name" value="Rhodanese-like_dom_sf"/>
</dbReference>
<dbReference type="STRING" id="1032488.HMPREF9371_1075"/>
<dbReference type="PROSITE" id="PS50206">
    <property type="entry name" value="RHODANESE_3"/>
    <property type="match status" value="1"/>
</dbReference>